<dbReference type="AlphaFoldDB" id="A0AAW2GSU5"/>
<dbReference type="EMBL" id="JADYXP020000002">
    <property type="protein sequence ID" value="KAL0130291.1"/>
    <property type="molecule type" value="Genomic_DNA"/>
</dbReference>
<comment type="caution">
    <text evidence="1">The sequence shown here is derived from an EMBL/GenBank/DDBJ whole genome shotgun (WGS) entry which is preliminary data.</text>
</comment>
<keyword evidence="2" id="KW-1185">Reference proteome</keyword>
<name>A0AAW2GSU5_9HYME</name>
<sequence>MCCFDECKQLSQFQEIFYLTCVVGLQNHEDAEIDHFKVRTARDAKKKLENCIAIQSININTNKNNYSEYKLKHSEDEHISEFDENNSCIDSWVDKLSVAI</sequence>
<dbReference type="Proteomes" id="UP001430953">
    <property type="component" value="Unassembled WGS sequence"/>
</dbReference>
<evidence type="ECO:0000313" key="2">
    <source>
        <dbReference type="Proteomes" id="UP001430953"/>
    </source>
</evidence>
<reference evidence="1 2" key="1">
    <citation type="submission" date="2023-03" db="EMBL/GenBank/DDBJ databases">
        <title>High recombination rates correlate with genetic variation in Cardiocondyla obscurior ants.</title>
        <authorList>
            <person name="Errbii M."/>
        </authorList>
    </citation>
    <scope>NUCLEOTIDE SEQUENCE [LARGE SCALE GENOMIC DNA]</scope>
    <source>
        <strain evidence="1">Alpha-2009</strain>
        <tissue evidence="1">Whole body</tissue>
    </source>
</reference>
<protein>
    <submittedName>
        <fullName evidence="1">Uncharacterized protein</fullName>
    </submittedName>
</protein>
<gene>
    <name evidence="1" type="ORF">PUN28_002127</name>
</gene>
<evidence type="ECO:0000313" key="1">
    <source>
        <dbReference type="EMBL" id="KAL0130291.1"/>
    </source>
</evidence>
<organism evidence="1 2">
    <name type="scientific">Cardiocondyla obscurior</name>
    <dbReference type="NCBI Taxonomy" id="286306"/>
    <lineage>
        <taxon>Eukaryota</taxon>
        <taxon>Metazoa</taxon>
        <taxon>Ecdysozoa</taxon>
        <taxon>Arthropoda</taxon>
        <taxon>Hexapoda</taxon>
        <taxon>Insecta</taxon>
        <taxon>Pterygota</taxon>
        <taxon>Neoptera</taxon>
        <taxon>Endopterygota</taxon>
        <taxon>Hymenoptera</taxon>
        <taxon>Apocrita</taxon>
        <taxon>Aculeata</taxon>
        <taxon>Formicoidea</taxon>
        <taxon>Formicidae</taxon>
        <taxon>Myrmicinae</taxon>
        <taxon>Cardiocondyla</taxon>
    </lineage>
</organism>
<proteinExistence type="predicted"/>
<accession>A0AAW2GSU5</accession>